<sequence length="445" mass="47233">MFARWKQKLLIVSLLLLVCTGAVAPSVGRSGPPGEQPQLERRNGLNLAAGAFHETRDVTVETMFRFKDSQNNGNGPATSGSELHNAIYMMEIDANDPNIHLEVVTSGPSVASKEIVTQTAAANDRAGHRVIGAVNGDFFNVANGVPLGLQITDGEVITSTNGKTQTFLAIMPDGSFRIGKAVTIQPALRLTSGLRLDFNGVNKVRNKNLTNHAFLMTDRFGTSTLSEGTGGTEIVIAPVEPGVKLRPGQPVTGVVEQVYMAANNSIPTGKFVITASGSKADWLKQHATVGTSLSFQVDYDQGISSALYVIGGANHRFADVLLDNGEIPVDVKDLLVADNLEHHPRTIVASKGSKLYLIVVDGRQAGYSDGMSVLEAAAYLQSLGMEHAINLDGGGSSTYAVRQPGDTELRVLNRPSDGELRPVANALLVVSGEPENKADGVDNNR</sequence>
<dbReference type="Pfam" id="PF09992">
    <property type="entry name" value="NAGPA"/>
    <property type="match status" value="1"/>
</dbReference>
<dbReference type="PANTHER" id="PTHR40446:SF2">
    <property type="entry name" value="N-ACETYLGLUCOSAMINE-1-PHOSPHODIESTER ALPHA-N-ACETYLGLUCOSAMINIDASE"/>
    <property type="match status" value="1"/>
</dbReference>
<evidence type="ECO:0000256" key="1">
    <source>
        <dbReference type="SAM" id="SignalP"/>
    </source>
</evidence>
<name>A0A916K3A0_9BACL</name>
<proteinExistence type="predicted"/>
<comment type="caution">
    <text evidence="3">The sequence shown here is derived from an EMBL/GenBank/DDBJ whole genome shotgun (WGS) entry which is preliminary data.</text>
</comment>
<keyword evidence="4" id="KW-1185">Reference proteome</keyword>
<protein>
    <recommendedName>
        <fullName evidence="2">Phosphodiester glycosidase domain-containing protein</fullName>
    </recommendedName>
</protein>
<dbReference type="AlphaFoldDB" id="A0A916K3A0"/>
<feature type="domain" description="Phosphodiester glycosidase" evidence="2">
    <location>
        <begin position="259"/>
        <end position="429"/>
    </location>
</feature>
<dbReference type="Proteomes" id="UP000693672">
    <property type="component" value="Unassembled WGS sequence"/>
</dbReference>
<dbReference type="InterPro" id="IPR018711">
    <property type="entry name" value="NAGPA"/>
</dbReference>
<evidence type="ECO:0000313" key="4">
    <source>
        <dbReference type="Proteomes" id="UP000693672"/>
    </source>
</evidence>
<feature type="chain" id="PRO_5037183220" description="Phosphodiester glycosidase domain-containing protein" evidence="1">
    <location>
        <begin position="25"/>
        <end position="445"/>
    </location>
</feature>
<dbReference type="EMBL" id="CAJVAS010000018">
    <property type="protein sequence ID" value="CAG7637685.1"/>
    <property type="molecule type" value="Genomic_DNA"/>
</dbReference>
<dbReference type="RefSeq" id="WP_218093608.1">
    <property type="nucleotide sequence ID" value="NZ_CAJVAS010000018.1"/>
</dbReference>
<dbReference type="PANTHER" id="PTHR40446">
    <property type="entry name" value="N-ACETYLGLUCOSAMINE-1-PHOSPHODIESTER ALPHA-N-ACETYLGLUCOSAMINIDASE"/>
    <property type="match status" value="1"/>
</dbReference>
<reference evidence="3" key="1">
    <citation type="submission" date="2021-06" db="EMBL/GenBank/DDBJ databases">
        <authorList>
            <person name="Criscuolo A."/>
        </authorList>
    </citation>
    <scope>NUCLEOTIDE SEQUENCE</scope>
    <source>
        <strain evidence="3">CIP111600</strain>
    </source>
</reference>
<organism evidence="3 4">
    <name type="scientific">Paenibacillus solanacearum</name>
    <dbReference type="NCBI Taxonomy" id="2048548"/>
    <lineage>
        <taxon>Bacteria</taxon>
        <taxon>Bacillati</taxon>
        <taxon>Bacillota</taxon>
        <taxon>Bacilli</taxon>
        <taxon>Bacillales</taxon>
        <taxon>Paenibacillaceae</taxon>
        <taxon>Paenibacillus</taxon>
    </lineage>
</organism>
<gene>
    <name evidence="3" type="ORF">PAESOLCIP111_03868</name>
</gene>
<feature type="signal peptide" evidence="1">
    <location>
        <begin position="1"/>
        <end position="24"/>
    </location>
</feature>
<evidence type="ECO:0000313" key="3">
    <source>
        <dbReference type="EMBL" id="CAG7637685.1"/>
    </source>
</evidence>
<keyword evidence="1" id="KW-0732">Signal</keyword>
<accession>A0A916K3A0</accession>
<evidence type="ECO:0000259" key="2">
    <source>
        <dbReference type="Pfam" id="PF09992"/>
    </source>
</evidence>